<dbReference type="GO" id="GO:0005774">
    <property type="term" value="C:vacuolar membrane"/>
    <property type="evidence" value="ECO:0007669"/>
    <property type="project" value="TreeGrafter"/>
</dbReference>
<gene>
    <name evidence="6" type="ORF">MENT_LOCUS15330</name>
</gene>
<dbReference type="Proteomes" id="UP000580250">
    <property type="component" value="Unassembled WGS sequence"/>
</dbReference>
<dbReference type="CDD" id="cd16693">
    <property type="entry name" value="mRING-H2-C3H3C2_WDR24"/>
    <property type="match status" value="1"/>
</dbReference>
<keyword evidence="3" id="KW-0677">Repeat</keyword>
<dbReference type="OrthoDB" id="30417at2759"/>
<evidence type="ECO:0000256" key="2">
    <source>
        <dbReference type="ARBA" id="ARBA00022574"/>
    </source>
</evidence>
<dbReference type="PANTHER" id="PTHR46200:SF1">
    <property type="entry name" value="GATOR COMPLEX PROTEIN WDR24"/>
    <property type="match status" value="1"/>
</dbReference>
<evidence type="ECO:0000313" key="6">
    <source>
        <dbReference type="EMBL" id="CAD2162288.1"/>
    </source>
</evidence>
<dbReference type="InterPro" id="IPR001680">
    <property type="entry name" value="WD40_rpt"/>
</dbReference>
<protein>
    <recommendedName>
        <fullName evidence="4">GATOR2 complex protein WDR24</fullName>
    </recommendedName>
</protein>
<dbReference type="AlphaFoldDB" id="A0A6V7UNU1"/>
<reference evidence="6 7" key="1">
    <citation type="submission" date="2020-08" db="EMBL/GenBank/DDBJ databases">
        <authorList>
            <person name="Koutsovoulos G."/>
            <person name="Danchin GJ E."/>
        </authorList>
    </citation>
    <scope>NUCLEOTIDE SEQUENCE [LARGE SCALE GENOMIC DNA]</scope>
</reference>
<dbReference type="EMBL" id="CAJEWN010000091">
    <property type="protein sequence ID" value="CAD2162288.1"/>
    <property type="molecule type" value="Genomic_DNA"/>
</dbReference>
<dbReference type="GO" id="GO:1904263">
    <property type="term" value="P:positive regulation of TORC1 signaling"/>
    <property type="evidence" value="ECO:0007669"/>
    <property type="project" value="TreeGrafter"/>
</dbReference>
<evidence type="ECO:0000256" key="3">
    <source>
        <dbReference type="ARBA" id="ARBA00022737"/>
    </source>
</evidence>
<dbReference type="Pfam" id="PF00400">
    <property type="entry name" value="WD40"/>
    <property type="match status" value="3"/>
</dbReference>
<evidence type="ECO:0000256" key="5">
    <source>
        <dbReference type="PROSITE-ProRule" id="PRU00221"/>
    </source>
</evidence>
<dbReference type="SMART" id="SM00320">
    <property type="entry name" value="WD40"/>
    <property type="match status" value="6"/>
</dbReference>
<feature type="repeat" description="WD" evidence="5">
    <location>
        <begin position="98"/>
        <end position="133"/>
    </location>
</feature>
<name>A0A6V7UNU1_MELEN</name>
<dbReference type="GO" id="GO:0016239">
    <property type="term" value="P:positive regulation of macroautophagy"/>
    <property type="evidence" value="ECO:0007669"/>
    <property type="project" value="TreeGrafter"/>
</dbReference>
<accession>A0A6V7UNU1</accession>
<comment type="similarity">
    <text evidence="1">Belongs to the WD repeat WDR24 family.</text>
</comment>
<proteinExistence type="inferred from homology"/>
<dbReference type="GO" id="GO:0005829">
    <property type="term" value="C:cytosol"/>
    <property type="evidence" value="ECO:0007669"/>
    <property type="project" value="TreeGrafter"/>
</dbReference>
<dbReference type="GO" id="GO:0061700">
    <property type="term" value="C:GATOR2 complex"/>
    <property type="evidence" value="ECO:0007669"/>
    <property type="project" value="TreeGrafter"/>
</dbReference>
<dbReference type="PROSITE" id="PS50082">
    <property type="entry name" value="WD_REPEATS_2"/>
    <property type="match status" value="2"/>
</dbReference>
<organism evidence="6 7">
    <name type="scientific">Meloidogyne enterolobii</name>
    <name type="common">Root-knot nematode worm</name>
    <name type="synonym">Meloidogyne mayaguensis</name>
    <dbReference type="NCBI Taxonomy" id="390850"/>
    <lineage>
        <taxon>Eukaryota</taxon>
        <taxon>Metazoa</taxon>
        <taxon>Ecdysozoa</taxon>
        <taxon>Nematoda</taxon>
        <taxon>Chromadorea</taxon>
        <taxon>Rhabditida</taxon>
        <taxon>Tylenchina</taxon>
        <taxon>Tylenchomorpha</taxon>
        <taxon>Tylenchoidea</taxon>
        <taxon>Meloidogynidae</taxon>
        <taxon>Meloidogyninae</taxon>
        <taxon>Meloidogyne</taxon>
    </lineage>
</organism>
<evidence type="ECO:0000313" key="7">
    <source>
        <dbReference type="Proteomes" id="UP000580250"/>
    </source>
</evidence>
<feature type="repeat" description="WD" evidence="5">
    <location>
        <begin position="188"/>
        <end position="223"/>
    </location>
</feature>
<dbReference type="Gene3D" id="2.130.10.10">
    <property type="entry name" value="YVTN repeat-like/Quinoprotein amine dehydrogenase"/>
    <property type="match status" value="1"/>
</dbReference>
<dbReference type="InterPro" id="IPR015943">
    <property type="entry name" value="WD40/YVTN_repeat-like_dom_sf"/>
</dbReference>
<keyword evidence="2 5" id="KW-0853">WD repeat</keyword>
<evidence type="ECO:0000256" key="4">
    <source>
        <dbReference type="ARBA" id="ARBA00040269"/>
    </source>
</evidence>
<evidence type="ECO:0000256" key="1">
    <source>
        <dbReference type="ARBA" id="ARBA00008134"/>
    </source>
</evidence>
<sequence>MRNKRHQIIHQTTEPLDALCTNKDRSRIAITGRTVVKVFSSCDGKFELIAERNKPRKTMYFSGSIAWCPLRENLIAVTSSVGAIYLWDPETTHMECSYKAHKQLVTKVCFSEFNENILVSGSKDSTVWLYDLRCAEPSLCFASNQDDSIRDIQFCMESKLQDTFVTAGDSGTIRFWDARRPDKPSKEFIAHSSQIYSIALNPQIQSKNLIATAGRDKYIRIWDWSKNMPQFLYTVEMMAIVTRVSWCPDNSWHVACCFAPPSGFVSSDNTIYVWDIRRPFIPFASFDAHTKTCTDMSWPKYGTGGTFLSCGKDGKLIINFTNAPLRPFIYANNVALDTNTSSTDEFIVAVPSSRRKGSPLLMDHFDSFRRRSPSMIFSISPSDPLLMPVKALSYFASNYKITGDSISELCDYNGRVAEYIYRDSLAYTWRVTGLLALQGDIGTTLSHYTNRHAHLVSSFDNGQNGSFERLPVDHFTPNSNKAFFEYNTKKEQPKQAMECLSNVHESEASMPPIPGSLPSHNELNTNDLLFGDLNFGSVTDDEESHSINWRSIATSTFINCSQLNEEVFDMGRRKYNKNQLLNFIGDYRPHHHHFHRSSTRKNRLPSRIAEDLELALSSMNLIEREEINNRRLFGKTKEENEEKDDDGLIVASISTLSNSSDNDIGQSASVEGDRDFIENVKDISTKTAVSDSEGADSQFQIELETSFSCLSQCTHKQCSSFQFDILPSLKSLLEFFSDLGDVQMCATICMVFGQKIVDYKLVTPSQVDIWFLAYIEILERLSLWRVSAFFVKKCYRARINQLSNESTFVKIWCPHCRSTSTRASMRCLKCRHFYNYTCTICETNVRGIWSSCAECGHGGHLLHMEEWFSQSEFCPVVGCGHVCTKTIKERNK</sequence>
<comment type="caution">
    <text evidence="6">The sequence shown here is derived from an EMBL/GenBank/DDBJ whole genome shotgun (WGS) entry which is preliminary data.</text>
</comment>
<dbReference type="PANTHER" id="PTHR46200">
    <property type="entry name" value="GATOR COMPLEX PROTEIN WDR24"/>
    <property type="match status" value="1"/>
</dbReference>
<dbReference type="SUPFAM" id="SSF50978">
    <property type="entry name" value="WD40 repeat-like"/>
    <property type="match status" value="1"/>
</dbReference>
<dbReference type="InterPro" id="IPR037590">
    <property type="entry name" value="WDR24"/>
</dbReference>
<dbReference type="InterPro" id="IPR036322">
    <property type="entry name" value="WD40_repeat_dom_sf"/>
</dbReference>
<dbReference type="PROSITE" id="PS50294">
    <property type="entry name" value="WD_REPEATS_REGION"/>
    <property type="match status" value="1"/>
</dbReference>